<gene>
    <name evidence="2" type="ORF">F4553_001175</name>
</gene>
<reference evidence="2 3" key="1">
    <citation type="submission" date="2020-08" db="EMBL/GenBank/DDBJ databases">
        <title>Sequencing the genomes of 1000 actinobacteria strains.</title>
        <authorList>
            <person name="Klenk H.-P."/>
        </authorList>
    </citation>
    <scope>NUCLEOTIDE SEQUENCE [LARGE SCALE GENOMIC DNA]</scope>
    <source>
        <strain evidence="2 3">DSM 45362</strain>
    </source>
</reference>
<keyword evidence="3" id="KW-1185">Reference proteome</keyword>
<proteinExistence type="predicted"/>
<keyword evidence="1" id="KW-0732">Signal</keyword>
<feature type="chain" id="PRO_5032482975" description="Tat pathway signal sequence domain protein" evidence="1">
    <location>
        <begin position="30"/>
        <end position="179"/>
    </location>
</feature>
<dbReference type="RefSeq" id="WP_184832965.1">
    <property type="nucleotide sequence ID" value="NZ_JACHMN010000001.1"/>
</dbReference>
<protein>
    <recommendedName>
        <fullName evidence="4">Tat pathway signal sequence domain protein</fullName>
    </recommendedName>
</protein>
<evidence type="ECO:0000313" key="3">
    <source>
        <dbReference type="Proteomes" id="UP000587527"/>
    </source>
</evidence>
<comment type="caution">
    <text evidence="2">The sequence shown here is derived from an EMBL/GenBank/DDBJ whole genome shotgun (WGS) entry which is preliminary data.</text>
</comment>
<sequence length="179" mass="17858">MRVRRISAALAAAALLAGGVALVPTAAYASLSSITCVGTSEVAYSPPITPALQLVTATVDADYSACVAVLSGAITSATSTSVTSTSQRSCANILGVFTAAFSIPWNTGQVSAGPATVTTTQLASALQVVSAGTFASGPFTGNTFVYTVTYANVDAVTECQNGGLSSLDNGRVLLQVTPL</sequence>
<evidence type="ECO:0000256" key="1">
    <source>
        <dbReference type="SAM" id="SignalP"/>
    </source>
</evidence>
<feature type="signal peptide" evidence="1">
    <location>
        <begin position="1"/>
        <end position="29"/>
    </location>
</feature>
<dbReference type="AlphaFoldDB" id="A0A841BKN7"/>
<accession>A0A841BKN7</accession>
<dbReference type="EMBL" id="JACHMN010000001">
    <property type="protein sequence ID" value="MBB5867796.1"/>
    <property type="molecule type" value="Genomic_DNA"/>
</dbReference>
<dbReference type="Proteomes" id="UP000587527">
    <property type="component" value="Unassembled WGS sequence"/>
</dbReference>
<evidence type="ECO:0000313" key="2">
    <source>
        <dbReference type="EMBL" id="MBB5867796.1"/>
    </source>
</evidence>
<name>A0A841BKN7_9ACTN</name>
<evidence type="ECO:0008006" key="4">
    <source>
        <dbReference type="Google" id="ProtNLM"/>
    </source>
</evidence>
<organism evidence="2 3">
    <name type="scientific">Allocatelliglobosispora scoriae</name>
    <dbReference type="NCBI Taxonomy" id="643052"/>
    <lineage>
        <taxon>Bacteria</taxon>
        <taxon>Bacillati</taxon>
        <taxon>Actinomycetota</taxon>
        <taxon>Actinomycetes</taxon>
        <taxon>Micromonosporales</taxon>
        <taxon>Micromonosporaceae</taxon>
        <taxon>Allocatelliglobosispora</taxon>
    </lineage>
</organism>